<dbReference type="PANTHER" id="PTHR22904:SF523">
    <property type="entry name" value="STRESS-INDUCED-PHOSPHOPROTEIN 1"/>
    <property type="match status" value="1"/>
</dbReference>
<feature type="repeat" description="TPR" evidence="6">
    <location>
        <begin position="44"/>
        <end position="77"/>
    </location>
</feature>
<dbReference type="EMBL" id="CAJOBH010234953">
    <property type="protein sequence ID" value="CAF5086828.1"/>
    <property type="molecule type" value="Genomic_DNA"/>
</dbReference>
<keyword evidence="2" id="KW-0963">Cytoplasm</keyword>
<comment type="subcellular location">
    <subcellularLocation>
        <location evidence="1">Cytoplasm</location>
    </subcellularLocation>
</comment>
<dbReference type="SMART" id="SM00028">
    <property type="entry name" value="TPR"/>
    <property type="match status" value="2"/>
</dbReference>
<dbReference type="InterPro" id="IPR006636">
    <property type="entry name" value="STI1_HS-bd"/>
</dbReference>
<dbReference type="Proteomes" id="UP000681720">
    <property type="component" value="Unassembled WGS sequence"/>
</dbReference>
<evidence type="ECO:0000313" key="9">
    <source>
        <dbReference type="EMBL" id="CAF5186096.1"/>
    </source>
</evidence>
<dbReference type="FunFam" id="1.10.260.100:FF:000002">
    <property type="entry name" value="Stress-induced-phosphoprotein 1 (Hsp70/Hsp90-organizing)"/>
    <property type="match status" value="1"/>
</dbReference>
<dbReference type="InterPro" id="IPR019734">
    <property type="entry name" value="TPR_rpt"/>
</dbReference>
<feature type="non-terminal residue" evidence="8">
    <location>
        <position position="158"/>
    </location>
</feature>
<dbReference type="SMART" id="SM00727">
    <property type="entry name" value="STI1"/>
    <property type="match status" value="1"/>
</dbReference>
<dbReference type="Proteomes" id="UP000681967">
    <property type="component" value="Unassembled WGS sequence"/>
</dbReference>
<evidence type="ECO:0000256" key="3">
    <source>
        <dbReference type="ARBA" id="ARBA00022737"/>
    </source>
</evidence>
<evidence type="ECO:0000256" key="5">
    <source>
        <dbReference type="ARBA" id="ARBA00026193"/>
    </source>
</evidence>
<accession>A0A8S3EVU2</accession>
<dbReference type="Pfam" id="PF00515">
    <property type="entry name" value="TPR_1"/>
    <property type="match status" value="1"/>
</dbReference>
<evidence type="ECO:0000256" key="1">
    <source>
        <dbReference type="ARBA" id="ARBA00004496"/>
    </source>
</evidence>
<protein>
    <recommendedName>
        <fullName evidence="5">Stress-induced-phosphoprotein 1</fullName>
    </recommendedName>
</protein>
<feature type="domain" description="STI1" evidence="7">
    <location>
        <begin position="105"/>
        <end position="144"/>
    </location>
</feature>
<dbReference type="SUPFAM" id="SSF48452">
    <property type="entry name" value="TPR-like"/>
    <property type="match status" value="1"/>
</dbReference>
<gene>
    <name evidence="8" type="ORF">BYL167_LOCUS62628</name>
    <name evidence="9" type="ORF">GIL414_LOCUS71133</name>
</gene>
<dbReference type="Gene3D" id="1.25.40.10">
    <property type="entry name" value="Tetratricopeptide repeat domain"/>
    <property type="match status" value="1"/>
</dbReference>
<sequence length="158" mass="17868">EAIKRNPNDAKLYSNRAACYTKLMEFRLAMKDSEEGIRLDPNFIKCYLRKGHALLAMKDLGQAMATFGKALEIDPNCQEAIEGYRQCSLKSTDDPEEVRKRATNDPEIQQILGDPGMRLILEQMQNEPQALRDHLRNPAIAQKIQKLIDAGIIGIRQG</sequence>
<keyword evidence="4 6" id="KW-0802">TPR repeat</keyword>
<evidence type="ECO:0000313" key="10">
    <source>
        <dbReference type="Proteomes" id="UP000681967"/>
    </source>
</evidence>
<evidence type="ECO:0000256" key="2">
    <source>
        <dbReference type="ARBA" id="ARBA00022490"/>
    </source>
</evidence>
<evidence type="ECO:0000256" key="6">
    <source>
        <dbReference type="PROSITE-ProRule" id="PRU00339"/>
    </source>
</evidence>
<comment type="caution">
    <text evidence="8">The sequence shown here is derived from an EMBL/GenBank/DDBJ whole genome shotgun (WGS) entry which is preliminary data.</text>
</comment>
<dbReference type="GO" id="GO:0005737">
    <property type="term" value="C:cytoplasm"/>
    <property type="evidence" value="ECO:0007669"/>
    <property type="project" value="UniProtKB-SubCell"/>
</dbReference>
<proteinExistence type="predicted"/>
<dbReference type="PANTHER" id="PTHR22904">
    <property type="entry name" value="TPR REPEAT CONTAINING PROTEIN"/>
    <property type="match status" value="1"/>
</dbReference>
<dbReference type="InterPro" id="IPR011990">
    <property type="entry name" value="TPR-like_helical_dom_sf"/>
</dbReference>
<keyword evidence="3" id="KW-0677">Repeat</keyword>
<dbReference type="AlphaFoldDB" id="A0A8S3EVU2"/>
<feature type="repeat" description="TPR" evidence="6">
    <location>
        <begin position="10"/>
        <end position="43"/>
    </location>
</feature>
<name>A0A8S3EVU2_9BILA</name>
<organism evidence="8 10">
    <name type="scientific">Rotaria magnacalcarata</name>
    <dbReference type="NCBI Taxonomy" id="392030"/>
    <lineage>
        <taxon>Eukaryota</taxon>
        <taxon>Metazoa</taxon>
        <taxon>Spiralia</taxon>
        <taxon>Gnathifera</taxon>
        <taxon>Rotifera</taxon>
        <taxon>Eurotatoria</taxon>
        <taxon>Bdelloidea</taxon>
        <taxon>Philodinida</taxon>
        <taxon>Philodinidae</taxon>
        <taxon>Rotaria</taxon>
    </lineage>
</organism>
<evidence type="ECO:0000259" key="7">
    <source>
        <dbReference type="SMART" id="SM00727"/>
    </source>
</evidence>
<evidence type="ECO:0000256" key="4">
    <source>
        <dbReference type="ARBA" id="ARBA00022803"/>
    </source>
</evidence>
<dbReference type="Gene3D" id="1.10.260.100">
    <property type="match status" value="1"/>
</dbReference>
<dbReference type="Pfam" id="PF17830">
    <property type="entry name" value="STI1-HOP_DP"/>
    <property type="match status" value="1"/>
</dbReference>
<reference evidence="8" key="1">
    <citation type="submission" date="2021-02" db="EMBL/GenBank/DDBJ databases">
        <authorList>
            <person name="Nowell W R."/>
        </authorList>
    </citation>
    <scope>NUCLEOTIDE SEQUENCE</scope>
</reference>
<evidence type="ECO:0000313" key="8">
    <source>
        <dbReference type="EMBL" id="CAF5086828.1"/>
    </source>
</evidence>
<dbReference type="EMBL" id="CAJOBJ010333649">
    <property type="protein sequence ID" value="CAF5186096.1"/>
    <property type="molecule type" value="Genomic_DNA"/>
</dbReference>
<dbReference type="GO" id="GO:0051879">
    <property type="term" value="F:Hsp90 protein binding"/>
    <property type="evidence" value="ECO:0007669"/>
    <property type="project" value="TreeGrafter"/>
</dbReference>
<dbReference type="PROSITE" id="PS50005">
    <property type="entry name" value="TPR"/>
    <property type="match status" value="2"/>
</dbReference>
<dbReference type="InterPro" id="IPR041243">
    <property type="entry name" value="STI1/HOP_DP"/>
</dbReference>